<organism evidence="1">
    <name type="scientific">Ananas comosus var. bracteatus</name>
    <name type="common">red pineapple</name>
    <dbReference type="NCBI Taxonomy" id="296719"/>
    <lineage>
        <taxon>Eukaryota</taxon>
        <taxon>Viridiplantae</taxon>
        <taxon>Streptophyta</taxon>
        <taxon>Embryophyta</taxon>
        <taxon>Tracheophyta</taxon>
        <taxon>Spermatophyta</taxon>
        <taxon>Magnoliopsida</taxon>
        <taxon>Liliopsida</taxon>
        <taxon>Poales</taxon>
        <taxon>Bromeliaceae</taxon>
        <taxon>Bromelioideae</taxon>
        <taxon>Ananas</taxon>
    </lineage>
</organism>
<protein>
    <recommendedName>
        <fullName evidence="2">Reverse transcriptase/retrotransposon-derived protein RNase H-like domain-containing protein</fullName>
    </recommendedName>
</protein>
<proteinExistence type="predicted"/>
<evidence type="ECO:0008006" key="2">
    <source>
        <dbReference type="Google" id="ProtNLM"/>
    </source>
</evidence>
<dbReference type="InterPro" id="IPR036397">
    <property type="entry name" value="RNaseH_sf"/>
</dbReference>
<name>A0A6V7NXZ3_ANACO</name>
<reference evidence="1" key="1">
    <citation type="submission" date="2020-07" db="EMBL/GenBank/DDBJ databases">
        <authorList>
            <person name="Lin J."/>
        </authorList>
    </citation>
    <scope>NUCLEOTIDE SEQUENCE</scope>
</reference>
<accession>A0A6V7NXZ3</accession>
<dbReference type="EMBL" id="LR862143">
    <property type="protein sequence ID" value="CAD1823482.1"/>
    <property type="molecule type" value="Genomic_DNA"/>
</dbReference>
<dbReference type="PANTHER" id="PTHR45835:SF99">
    <property type="entry name" value="CHROMO DOMAIN-CONTAINING PROTEIN-RELATED"/>
    <property type="match status" value="1"/>
</dbReference>
<gene>
    <name evidence="1" type="ORF">CB5_LOCUS6693</name>
</gene>
<dbReference type="Gene3D" id="3.30.420.10">
    <property type="entry name" value="Ribonuclease H-like superfamily/Ribonuclease H"/>
    <property type="match status" value="1"/>
</dbReference>
<dbReference type="PANTHER" id="PTHR45835">
    <property type="entry name" value="YALI0A06105P"/>
    <property type="match status" value="1"/>
</dbReference>
<evidence type="ECO:0000313" key="1">
    <source>
        <dbReference type="EMBL" id="CAD1823482.1"/>
    </source>
</evidence>
<dbReference type="GO" id="GO:0003676">
    <property type="term" value="F:nucleic acid binding"/>
    <property type="evidence" value="ECO:0007669"/>
    <property type="project" value="InterPro"/>
</dbReference>
<dbReference type="AlphaFoldDB" id="A0A6V7NXZ3"/>
<sequence length="234" mass="26929">MLGEVYEQLGLGVPQIVVTADAEGKFVGYVDLQISRRETVVQTVRCSSSQFPVATDAEQETARLAMKRLKEECDLRFKDINCDDSLLYKKRTIQTLEDILKVCVLDFGGGWHRHLRLAEFAYNSSYQTSIQMALFEALYGRRCRSPLFWSNVGERKTLGPKILLEAEKRIALPRRLVGIHDVFHISVLRRYVFDTPHVIDFTPPELSEDLRYEEQPVRILAQETKNCATEPFLM</sequence>